<dbReference type="Pfam" id="PF17930">
    <property type="entry name" value="LpxI_N"/>
    <property type="match status" value="1"/>
</dbReference>
<evidence type="ECO:0000259" key="2">
    <source>
        <dbReference type="Pfam" id="PF17930"/>
    </source>
</evidence>
<dbReference type="Gene3D" id="3.40.140.80">
    <property type="match status" value="1"/>
</dbReference>
<dbReference type="InterPro" id="IPR053174">
    <property type="entry name" value="LpxI"/>
</dbReference>
<evidence type="ECO:0000313" key="4">
    <source>
        <dbReference type="Proteomes" id="UP000282211"/>
    </source>
</evidence>
<accession>A0A420WKS7</accession>
<comment type="caution">
    <text evidence="3">The sequence shown here is derived from an EMBL/GenBank/DDBJ whole genome shotgun (WGS) entry which is preliminary data.</text>
</comment>
<keyword evidence="4" id="KW-1185">Reference proteome</keyword>
<gene>
    <name evidence="3" type="ORF">DES40_0950</name>
</gene>
<feature type="domain" description="LpxI C-terminal" evidence="1">
    <location>
        <begin position="133"/>
        <end position="269"/>
    </location>
</feature>
<feature type="domain" description="LpxI N-terminal" evidence="2">
    <location>
        <begin position="2"/>
        <end position="128"/>
    </location>
</feature>
<dbReference type="InterPro" id="IPR043167">
    <property type="entry name" value="LpxI_C_sf"/>
</dbReference>
<dbReference type="AlphaFoldDB" id="A0A420WKS7"/>
<evidence type="ECO:0000259" key="1">
    <source>
        <dbReference type="Pfam" id="PF06230"/>
    </source>
</evidence>
<dbReference type="InParanoid" id="A0A420WKS7"/>
<sequence>MKLAVIAGRGDLPKHVVAAARENSQLKSIIALEGFANLSDYPNAKSYRVGEFGRIVKYLKKEEVTHVCFCGNVDRPDFSKIKPDLKAMFYLPGTIKAASKGDDALLRHLLGLFEKEGFQYVSPQDVCAPLLMPEGTLGDISLNDIHRADALSACHIAQSIGALDIGQGAVVARGVTLAVEAQEGTDAMLLRVATLPQALRGSAANRVGVLAKMVKPTQDTRIDLPVIGLKTLQHAANAGLAGVVAEAGGAFFLDKAATIDFANANGLFILGLPAKLES</sequence>
<dbReference type="Proteomes" id="UP000282211">
    <property type="component" value="Unassembled WGS sequence"/>
</dbReference>
<reference evidence="3 4" key="1">
    <citation type="submission" date="2018-10" db="EMBL/GenBank/DDBJ databases">
        <title>Genomic Encyclopedia of Type Strains, Phase IV (KMG-IV): sequencing the most valuable type-strain genomes for metagenomic binning, comparative biology and taxonomic classification.</title>
        <authorList>
            <person name="Goeker M."/>
        </authorList>
    </citation>
    <scope>NUCLEOTIDE SEQUENCE [LARGE SCALE GENOMIC DNA]</scope>
    <source>
        <strain evidence="3 4">DSM 22008</strain>
    </source>
</reference>
<dbReference type="EMBL" id="RBII01000001">
    <property type="protein sequence ID" value="RKQ71623.1"/>
    <property type="molecule type" value="Genomic_DNA"/>
</dbReference>
<dbReference type="InterPro" id="IPR041255">
    <property type="entry name" value="LpxI_N"/>
</dbReference>
<evidence type="ECO:0000313" key="3">
    <source>
        <dbReference type="EMBL" id="RKQ71623.1"/>
    </source>
</evidence>
<organism evidence="3 4">
    <name type="scientific">Litorimonas taeanensis</name>
    <dbReference type="NCBI Taxonomy" id="568099"/>
    <lineage>
        <taxon>Bacteria</taxon>
        <taxon>Pseudomonadati</taxon>
        <taxon>Pseudomonadota</taxon>
        <taxon>Alphaproteobacteria</taxon>
        <taxon>Maricaulales</taxon>
        <taxon>Robiginitomaculaceae</taxon>
    </lineage>
</organism>
<evidence type="ECO:0008006" key="5">
    <source>
        <dbReference type="Google" id="ProtNLM"/>
    </source>
</evidence>
<dbReference type="InterPro" id="IPR010415">
    <property type="entry name" value="LpxI_C"/>
</dbReference>
<proteinExistence type="predicted"/>
<protein>
    <recommendedName>
        <fullName evidence="5">Phosphatidate cytidylyltransferase</fullName>
    </recommendedName>
</protein>
<dbReference type="PANTHER" id="PTHR39962:SF1">
    <property type="entry name" value="LPXI FAMILY PROTEIN"/>
    <property type="match status" value="1"/>
</dbReference>
<name>A0A420WKS7_9PROT</name>
<dbReference type="Pfam" id="PF06230">
    <property type="entry name" value="LpxI_C"/>
    <property type="match status" value="1"/>
</dbReference>
<dbReference type="Gene3D" id="3.40.50.20">
    <property type="match status" value="1"/>
</dbReference>
<dbReference type="PANTHER" id="PTHR39962">
    <property type="entry name" value="BLL4848 PROTEIN"/>
    <property type="match status" value="1"/>
</dbReference>